<dbReference type="InterPro" id="IPR025856">
    <property type="entry name" value="HeH/LEM_domain"/>
</dbReference>
<feature type="compositionally biased region" description="Polar residues" evidence="7">
    <location>
        <begin position="246"/>
        <end position="256"/>
    </location>
</feature>
<dbReference type="GO" id="GO:0005637">
    <property type="term" value="C:nuclear inner membrane"/>
    <property type="evidence" value="ECO:0007669"/>
    <property type="project" value="UniProtKB-SubCell"/>
</dbReference>
<dbReference type="GO" id="GO:0005783">
    <property type="term" value="C:endoplasmic reticulum"/>
    <property type="evidence" value="ECO:0007669"/>
    <property type="project" value="TreeGrafter"/>
</dbReference>
<dbReference type="Pfam" id="PF12949">
    <property type="entry name" value="HeH"/>
    <property type="match status" value="1"/>
</dbReference>
<reference evidence="10 11" key="1">
    <citation type="submission" date="2017-03" db="EMBL/GenBank/DDBJ databases">
        <title>Widespread Adenine N6-methylation of Active Genes in Fungi.</title>
        <authorList>
            <consortium name="DOE Joint Genome Institute"/>
            <person name="Mondo S.J."/>
            <person name="Dannebaum R.O."/>
            <person name="Kuo R.C."/>
            <person name="Louie K.B."/>
            <person name="Bewick A.J."/>
            <person name="Labutti K."/>
            <person name="Haridas S."/>
            <person name="Kuo A."/>
            <person name="Salamov A."/>
            <person name="Ahrendt S.R."/>
            <person name="Lau R."/>
            <person name="Bowen B.P."/>
            <person name="Lipzen A."/>
            <person name="Sullivan W."/>
            <person name="Andreopoulos W.B."/>
            <person name="Clum A."/>
            <person name="Lindquist E."/>
            <person name="Daum C."/>
            <person name="Northen T.R."/>
            <person name="Ramamoorthy G."/>
            <person name="Schmitz R.J."/>
            <person name="Gryganskyi A."/>
            <person name="Culley D."/>
            <person name="Magnuson J."/>
            <person name="James T.Y."/>
            <person name="O'Malley M.A."/>
            <person name="Stajich J.E."/>
            <person name="Spatafora J.W."/>
            <person name="Visel A."/>
            <person name="Grigoriev I.V."/>
        </authorList>
    </citation>
    <scope>NUCLEOTIDE SEQUENCE [LARGE SCALE GENOMIC DNA]</scope>
    <source>
        <strain evidence="10 11">NRRL Y-17943</strain>
    </source>
</reference>
<keyword evidence="3" id="KW-0812">Transmembrane</keyword>
<dbReference type="GO" id="GO:0034399">
    <property type="term" value="C:nuclear periphery"/>
    <property type="evidence" value="ECO:0007669"/>
    <property type="project" value="TreeGrafter"/>
</dbReference>
<keyword evidence="2" id="KW-0597">Phosphoprotein</keyword>
<accession>A0A1Y1U7L8</accession>
<evidence type="ECO:0000256" key="7">
    <source>
        <dbReference type="SAM" id="MobiDB-lite"/>
    </source>
</evidence>
<keyword evidence="4" id="KW-1133">Transmembrane helix</keyword>
<keyword evidence="5" id="KW-0472">Membrane</keyword>
<evidence type="ECO:0000256" key="2">
    <source>
        <dbReference type="ARBA" id="ARBA00022553"/>
    </source>
</evidence>
<dbReference type="STRING" id="4999.A0A1Y1U7L8"/>
<evidence type="ECO:0000256" key="5">
    <source>
        <dbReference type="ARBA" id="ARBA00023136"/>
    </source>
</evidence>
<name>A0A1Y1U7L8_9TREE</name>
<proteinExistence type="predicted"/>
<feature type="compositionally biased region" description="Basic and acidic residues" evidence="7">
    <location>
        <begin position="157"/>
        <end position="175"/>
    </location>
</feature>
<gene>
    <name evidence="10" type="ORF">BD324DRAFT_277210</name>
</gene>
<keyword evidence="11" id="KW-1185">Reference proteome</keyword>
<dbReference type="RefSeq" id="XP_021867843.1">
    <property type="nucleotide sequence ID" value="XM_022012357.1"/>
</dbReference>
<evidence type="ECO:0000256" key="6">
    <source>
        <dbReference type="ARBA" id="ARBA00023242"/>
    </source>
</evidence>
<protein>
    <submittedName>
        <fullName evidence="10">Man1-Src1p-C-terminal domain-domain-containing protein</fullName>
    </submittedName>
</protein>
<feature type="region of interest" description="Disordered" evidence="7">
    <location>
        <begin position="57"/>
        <end position="280"/>
    </location>
</feature>
<keyword evidence="6" id="KW-0539">Nucleus</keyword>
<sequence length="670" mass="73901">MSVPPSDVYLQPDFDGSSLKVAQLRGILLQHDISLPPSAKKADLVAAFESQVQARASELNQSAKPSSKGIVRVKDGKQVEGTTESEASSDEQPKRARGRPKKSTGVSVEIPVPRRTRRTESMTPARTSPPDSPAVEAEEEEEPAIHISVEQTPRAKVKSDTEESKKPKTPRRSEDSGFSDYNPFQSGGEEGSDREKRRRKSSAGVSAKKPTQPRYSEPAPRSDTPSLKRVGPSKDSLKTPPRDQTDSVGKTPSKTPSKIAKPSIATRPAPPAGAPPVDNRPPLIAIPLTMLFLILMSSITGWQKASQEIGFCDTGSSTNNLLLARTAAIEAANSCIARRTAQALDDPSAPRVECDVSALPLLPFIPRPSTCAPCPQHAACANGRFYGCKHEYVYSENPLGEVFSALNGMPFFGPRAFPPTCRPDTVRKRLIGTLAKEMEKDLARGRGAIVCAGYGAEDGRRGPGERFGLEESKLKARYFNRRDPKFTPEQFSEIYDAALADLVEHDDVIESIDADGRSWYTSARPEFNLSCKIKLAVFSLFRKWRSQLIGSGIVLVIISYLRSTLRHRRAEKYQAEELVQVVLKRLQDQESLHYTDPVTTPNPFIPPTQLRDLVLPPKGSSNSRTRLWQRVQDLVEANANVSVREQEVKGEIWKTWEWAGVGEQRRVSFE</sequence>
<dbReference type="CDD" id="cd12935">
    <property type="entry name" value="LEM_like"/>
    <property type="match status" value="1"/>
</dbReference>
<dbReference type="OrthoDB" id="5376590at2759"/>
<evidence type="ECO:0000313" key="10">
    <source>
        <dbReference type="EMBL" id="ORX33516.1"/>
    </source>
</evidence>
<dbReference type="GO" id="GO:0071763">
    <property type="term" value="P:nuclear membrane organization"/>
    <property type="evidence" value="ECO:0007669"/>
    <property type="project" value="TreeGrafter"/>
</dbReference>
<dbReference type="EMBL" id="NBSH01000020">
    <property type="protein sequence ID" value="ORX33516.1"/>
    <property type="molecule type" value="Genomic_DNA"/>
</dbReference>
<organism evidence="10 11">
    <name type="scientific">Kockovaella imperatae</name>
    <dbReference type="NCBI Taxonomy" id="4999"/>
    <lineage>
        <taxon>Eukaryota</taxon>
        <taxon>Fungi</taxon>
        <taxon>Dikarya</taxon>
        <taxon>Basidiomycota</taxon>
        <taxon>Agaricomycotina</taxon>
        <taxon>Tremellomycetes</taxon>
        <taxon>Tremellales</taxon>
        <taxon>Cuniculitremaceae</taxon>
        <taxon>Kockovaella</taxon>
    </lineage>
</organism>
<feature type="domain" description="Man1/Src1-like C-terminal" evidence="8">
    <location>
        <begin position="291"/>
        <end position="660"/>
    </location>
</feature>
<evidence type="ECO:0000259" key="8">
    <source>
        <dbReference type="Pfam" id="PF09402"/>
    </source>
</evidence>
<feature type="compositionally biased region" description="Basic and acidic residues" evidence="7">
    <location>
        <begin position="235"/>
        <end position="245"/>
    </location>
</feature>
<evidence type="ECO:0000256" key="4">
    <source>
        <dbReference type="ARBA" id="ARBA00022989"/>
    </source>
</evidence>
<dbReference type="Gene3D" id="1.10.10.1180">
    <property type="entry name" value="MAN1, winged-helix domain"/>
    <property type="match status" value="1"/>
</dbReference>
<dbReference type="PANTHER" id="PTHR47808">
    <property type="entry name" value="INNER NUCLEAR MEMBRANE PROTEIN HEH2-RELATED"/>
    <property type="match status" value="1"/>
</dbReference>
<dbReference type="GO" id="GO:0003682">
    <property type="term" value="F:chromatin binding"/>
    <property type="evidence" value="ECO:0007669"/>
    <property type="project" value="InterPro"/>
</dbReference>
<dbReference type="InterPro" id="IPR018996">
    <property type="entry name" value="Man1/Src1-like_C"/>
</dbReference>
<comment type="subcellular location">
    <subcellularLocation>
        <location evidence="1">Nucleus inner membrane</location>
    </subcellularLocation>
</comment>
<dbReference type="InterPro" id="IPR044780">
    <property type="entry name" value="Heh2/Src1"/>
</dbReference>
<dbReference type="Proteomes" id="UP000193218">
    <property type="component" value="Unassembled WGS sequence"/>
</dbReference>
<dbReference type="InterPro" id="IPR041885">
    <property type="entry name" value="MAN1_winged_helix_dom"/>
</dbReference>
<dbReference type="InParanoid" id="A0A1Y1U7L8"/>
<feature type="domain" description="HeH/LEM" evidence="9">
    <location>
        <begin position="17"/>
        <end position="49"/>
    </location>
</feature>
<evidence type="ECO:0000256" key="1">
    <source>
        <dbReference type="ARBA" id="ARBA00004540"/>
    </source>
</evidence>
<dbReference type="AlphaFoldDB" id="A0A1Y1U7L8"/>
<dbReference type="PANTHER" id="PTHR47808:SF2">
    <property type="entry name" value="LEM DOMAIN-CONTAINING PROTEIN 2"/>
    <property type="match status" value="1"/>
</dbReference>
<dbReference type="Pfam" id="PF09402">
    <property type="entry name" value="MSC"/>
    <property type="match status" value="1"/>
</dbReference>
<evidence type="ECO:0000313" key="11">
    <source>
        <dbReference type="Proteomes" id="UP000193218"/>
    </source>
</evidence>
<evidence type="ECO:0000259" key="9">
    <source>
        <dbReference type="Pfam" id="PF12949"/>
    </source>
</evidence>
<comment type="caution">
    <text evidence="10">The sequence shown here is derived from an EMBL/GenBank/DDBJ whole genome shotgun (WGS) entry which is preliminary data.</text>
</comment>
<evidence type="ECO:0000256" key="3">
    <source>
        <dbReference type="ARBA" id="ARBA00022692"/>
    </source>
</evidence>
<dbReference type="GeneID" id="33554165"/>